<name>A0ABP0WWU7_9BRYO</name>
<gene>
    <name evidence="3" type="ORF">CSSPJE1EN1_LOCUS15581</name>
</gene>
<evidence type="ECO:0000313" key="3">
    <source>
        <dbReference type="EMBL" id="CAK9270103.1"/>
    </source>
</evidence>
<organism evidence="3 4">
    <name type="scientific">Sphagnum jensenii</name>
    <dbReference type="NCBI Taxonomy" id="128206"/>
    <lineage>
        <taxon>Eukaryota</taxon>
        <taxon>Viridiplantae</taxon>
        <taxon>Streptophyta</taxon>
        <taxon>Embryophyta</taxon>
        <taxon>Bryophyta</taxon>
        <taxon>Sphagnophytina</taxon>
        <taxon>Sphagnopsida</taxon>
        <taxon>Sphagnales</taxon>
        <taxon>Sphagnaceae</taxon>
        <taxon>Sphagnum</taxon>
    </lineage>
</organism>
<dbReference type="SUPFAM" id="SSF55008">
    <property type="entry name" value="HMA, heavy metal-associated domain"/>
    <property type="match status" value="1"/>
</dbReference>
<keyword evidence="2" id="KW-0732">Signal</keyword>
<protein>
    <recommendedName>
        <fullName evidence="5">HMA domain-containing protein</fullName>
    </recommendedName>
</protein>
<reference evidence="3" key="1">
    <citation type="submission" date="2024-02" db="EMBL/GenBank/DDBJ databases">
        <authorList>
            <consortium name="ELIXIR-Norway"/>
            <consortium name="Elixir Norway"/>
        </authorList>
    </citation>
    <scope>NUCLEOTIDE SEQUENCE</scope>
</reference>
<accession>A0ABP0WWU7</accession>
<dbReference type="PANTHER" id="PTHR22814">
    <property type="entry name" value="COPPER TRANSPORT PROTEIN ATOX1-RELATED"/>
    <property type="match status" value="1"/>
</dbReference>
<sequence length="186" mass="21150">MDFFLLLALNIVQVFYGRPVEPFYPGSHYYPQTVMPHGATGPLLPDVQFRVPMESRKDVEKVKDALEIEGVHGVICDLPSQTVTVSGIVPFHRLLKKLKHVKRRSKLLGFTSPNSPFSPSYGHQSFGPHYSSSSSFGSSAYNSGTYRPSYREPFSPPHSYGSSYIPEAYERPYYEDYEDYRPYGSY</sequence>
<evidence type="ECO:0000256" key="1">
    <source>
        <dbReference type="ARBA" id="ARBA00022723"/>
    </source>
</evidence>
<feature type="chain" id="PRO_5046610026" description="HMA domain-containing protein" evidence="2">
    <location>
        <begin position="18"/>
        <end position="186"/>
    </location>
</feature>
<dbReference type="CDD" id="cd00371">
    <property type="entry name" value="HMA"/>
    <property type="match status" value="1"/>
</dbReference>
<dbReference type="EMBL" id="OZ020098">
    <property type="protein sequence ID" value="CAK9270103.1"/>
    <property type="molecule type" value="Genomic_DNA"/>
</dbReference>
<evidence type="ECO:0000256" key="2">
    <source>
        <dbReference type="SAM" id="SignalP"/>
    </source>
</evidence>
<feature type="signal peptide" evidence="2">
    <location>
        <begin position="1"/>
        <end position="17"/>
    </location>
</feature>
<evidence type="ECO:0000313" key="4">
    <source>
        <dbReference type="Proteomes" id="UP001497444"/>
    </source>
</evidence>
<dbReference type="Gene3D" id="3.30.70.100">
    <property type="match status" value="1"/>
</dbReference>
<dbReference type="InterPro" id="IPR036163">
    <property type="entry name" value="HMA_dom_sf"/>
</dbReference>
<dbReference type="PANTHER" id="PTHR22814:SF336">
    <property type="entry name" value="HEAVY METAL-ASSOCIATED ISOPRENYLATED PLANT PROTEIN 23"/>
    <property type="match status" value="1"/>
</dbReference>
<keyword evidence="1" id="KW-0479">Metal-binding</keyword>
<dbReference type="Proteomes" id="UP001497444">
    <property type="component" value="Chromosome 3"/>
</dbReference>
<keyword evidence="4" id="KW-1185">Reference proteome</keyword>
<dbReference type="InterPro" id="IPR006121">
    <property type="entry name" value="HMA_dom"/>
</dbReference>
<evidence type="ECO:0008006" key="5">
    <source>
        <dbReference type="Google" id="ProtNLM"/>
    </source>
</evidence>
<proteinExistence type="predicted"/>